<reference evidence="1" key="1">
    <citation type="submission" date="2022-10" db="EMBL/GenBank/DDBJ databases">
        <title>Complete Genome of Trichothecium roseum strain YXFP-22015, a Plant Pathogen Isolated from Citrus.</title>
        <authorList>
            <person name="Wang Y."/>
            <person name="Zhu L."/>
        </authorList>
    </citation>
    <scope>NUCLEOTIDE SEQUENCE</scope>
    <source>
        <strain evidence="1">YXFP-22015</strain>
    </source>
</reference>
<accession>A0ACC0V2V6</accession>
<organism evidence="1 2">
    <name type="scientific">Trichothecium roseum</name>
    <dbReference type="NCBI Taxonomy" id="47278"/>
    <lineage>
        <taxon>Eukaryota</taxon>
        <taxon>Fungi</taxon>
        <taxon>Dikarya</taxon>
        <taxon>Ascomycota</taxon>
        <taxon>Pezizomycotina</taxon>
        <taxon>Sordariomycetes</taxon>
        <taxon>Hypocreomycetidae</taxon>
        <taxon>Hypocreales</taxon>
        <taxon>Hypocreales incertae sedis</taxon>
        <taxon>Trichothecium</taxon>
    </lineage>
</organism>
<name>A0ACC0V2V6_9HYPO</name>
<protein>
    <submittedName>
        <fullName evidence="1">Uncharacterized protein</fullName>
    </submittedName>
</protein>
<keyword evidence="2" id="KW-1185">Reference proteome</keyword>
<proteinExistence type="predicted"/>
<comment type="caution">
    <text evidence="1">The sequence shown here is derived from an EMBL/GenBank/DDBJ whole genome shotgun (WGS) entry which is preliminary data.</text>
</comment>
<evidence type="ECO:0000313" key="1">
    <source>
        <dbReference type="EMBL" id="KAI9900106.1"/>
    </source>
</evidence>
<gene>
    <name evidence="1" type="ORF">N3K66_004368</name>
</gene>
<evidence type="ECO:0000313" key="2">
    <source>
        <dbReference type="Proteomes" id="UP001163324"/>
    </source>
</evidence>
<dbReference type="Proteomes" id="UP001163324">
    <property type="component" value="Chromosome 4"/>
</dbReference>
<sequence length="723" mass="82403">MAPQDVIDEFWSKFNARTPGKATTIIPQNRYAQKIAKQKSPAVLVASNTQTSYEEAAAMCRAKVSKIVKESRRTNKKYRDPHFDLETDLKLNRRDTLESLATLDESKPPGHDFSPQSAKRVVDIFDNPQFYIDGPTANDVRQGRDGDCWLMAALCTLSNKPGLIERLCVAHDQEVGVYGFVFHRDGEWISEIVDDFAHGDYAAIEGGFGGEGIEDLTGGVTSELFVSDILDRERFWYHDLMKVNKDFLFGCSTGVWGLNRGDSKGIVDRHAYSIQRAVEIDGKRLLRLKNPWGKGEWKGAWSDGSKEWTPEWLQKLDHRFGDDGNFWISYEDLLRKYQVFDRTRLFGPEWRVAQTWAALTVPWNPDYHDTYFKLSIDNNGPVVIVLTQLDDRYFRGLAGQYHFDLAFRLHKAGHEDYLVRSQTPYRMKRSVNVELELDKGDYEVRVKIGATRDERLMTLDQVIRRCVKRRRDKLIKVGLAYDLAHSKAVEVELEDEKAAREAYEKAQKAAMAKELAEKILAEREEAHYLEIKRHRRERDRLITRREKMRLLKENTEHEGKRVVSDADGQDPAGSAVNVPPVPPSCNADDDLESLGSLSELSERELEIWVTQHQQRTEAENLHKAELCCGKDLDEFERDPWNAVAVLGLRVYHKAIEGEGSENALRIKTVRPTPYSTAAANGDKEQEEKGKGLDVDDSAKDATLEGNVTERKESIIGDQRKAGG</sequence>
<dbReference type="EMBL" id="CM047943">
    <property type="protein sequence ID" value="KAI9900106.1"/>
    <property type="molecule type" value="Genomic_DNA"/>
</dbReference>